<evidence type="ECO:0000313" key="2">
    <source>
        <dbReference type="Proteomes" id="UP000596661"/>
    </source>
</evidence>
<dbReference type="AlphaFoldDB" id="A0A803P2V6"/>
<dbReference type="EMBL" id="UZAU01000138">
    <property type="status" value="NOT_ANNOTATED_CDS"/>
    <property type="molecule type" value="Genomic_DNA"/>
</dbReference>
<proteinExistence type="predicted"/>
<dbReference type="PANTHER" id="PTHR35133:SF1">
    <property type="entry name" value="PROTEIN EFFECTOR OF TRANSCRIPTION 2-RELATED"/>
    <property type="match status" value="1"/>
</dbReference>
<evidence type="ECO:0000313" key="1">
    <source>
        <dbReference type="EnsemblPlants" id="cds.evm.model.02.841"/>
    </source>
</evidence>
<dbReference type="Pfam" id="PF19239">
    <property type="entry name" value="GIY_YIG_domain"/>
    <property type="match status" value="1"/>
</dbReference>
<dbReference type="Proteomes" id="UP000596661">
    <property type="component" value="Chromosome 2"/>
</dbReference>
<dbReference type="InterPro" id="IPR038909">
    <property type="entry name" value="Effector_transcript"/>
</dbReference>
<dbReference type="GO" id="GO:0006355">
    <property type="term" value="P:regulation of DNA-templated transcription"/>
    <property type="evidence" value="ECO:0007669"/>
    <property type="project" value="InterPro"/>
</dbReference>
<dbReference type="GO" id="GO:0003677">
    <property type="term" value="F:DNA binding"/>
    <property type="evidence" value="ECO:0007669"/>
    <property type="project" value="InterPro"/>
</dbReference>
<protein>
    <recommendedName>
        <fullName evidence="3">Reverse transcriptase domain-containing protein</fullName>
    </recommendedName>
</protein>
<reference evidence="1" key="1">
    <citation type="submission" date="2018-11" db="EMBL/GenBank/DDBJ databases">
        <authorList>
            <person name="Grassa J C."/>
        </authorList>
    </citation>
    <scope>NUCLEOTIDE SEQUENCE [LARGE SCALE GENOMIC DNA]</scope>
</reference>
<dbReference type="EMBL" id="UZAU01000137">
    <property type="status" value="NOT_ANNOTATED_CDS"/>
    <property type="molecule type" value="Genomic_DNA"/>
</dbReference>
<reference evidence="1" key="2">
    <citation type="submission" date="2021-03" db="UniProtKB">
        <authorList>
            <consortium name="EnsemblPlants"/>
        </authorList>
    </citation>
    <scope>IDENTIFICATION</scope>
</reference>
<dbReference type="Gramene" id="evm.model.02.841">
    <property type="protein sequence ID" value="cds.evm.model.02.841"/>
    <property type="gene ID" value="evm.TU.02.841"/>
</dbReference>
<dbReference type="EnsemblPlants" id="evm.model.02.841">
    <property type="protein sequence ID" value="cds.evm.model.02.841"/>
    <property type="gene ID" value="evm.TU.02.841"/>
</dbReference>
<evidence type="ECO:0008006" key="3">
    <source>
        <dbReference type="Google" id="ProtNLM"/>
    </source>
</evidence>
<keyword evidence="2" id="KW-1185">Reference proteome</keyword>
<name>A0A803P2V6_CANSA</name>
<dbReference type="PANTHER" id="PTHR35133">
    <property type="entry name" value="PROTEIN EFFECTOR OF TRANSCRIPTION 2-RELATED"/>
    <property type="match status" value="1"/>
</dbReference>
<accession>A0A803P2V6</accession>
<organism evidence="1 2">
    <name type="scientific">Cannabis sativa</name>
    <name type="common">Hemp</name>
    <name type="synonym">Marijuana</name>
    <dbReference type="NCBI Taxonomy" id="3483"/>
    <lineage>
        <taxon>Eukaryota</taxon>
        <taxon>Viridiplantae</taxon>
        <taxon>Streptophyta</taxon>
        <taxon>Embryophyta</taxon>
        <taxon>Tracheophyta</taxon>
        <taxon>Spermatophyta</taxon>
        <taxon>Magnoliopsida</taxon>
        <taxon>eudicotyledons</taxon>
        <taxon>Gunneridae</taxon>
        <taxon>Pentapetalae</taxon>
        <taxon>rosids</taxon>
        <taxon>fabids</taxon>
        <taxon>Rosales</taxon>
        <taxon>Cannabaceae</taxon>
        <taxon>Cannabis</taxon>
    </lineage>
</organism>
<sequence>MDGFRKVVEECDLEDLTKDINTFTWCNGQKANFMLEKLDKCLANLDWVNLFPNLRAFHLEWWCSDHKALVLDTEIEEEEECGDIVRDGLNSLDPCSSDWEYKELGITKRRRNWNTKKKKELHYRVKEGMKRVDDLPKSMNAGNWGLLKGAENNLNAILEKHKSDVVDKVKSKDSESTNSDLLVAFTEDEITKVVFSLNPLKALGRDGLPTLFFQNTWEITKGDIIQVCLNILNNNAPMDHLNDTLIALIPKVDKSTKMEEFCPISLCNVVYKIICKCLTNRMKTCLNEVISEFQSAFVGNRIIQDNAIVGFEGIHWDPLSPFLFLFNAEALSSLILDAEEKGLIHGLKFGRDRVSVSHLFFADDSLVFVEANREECHQIKILTAYKAASGQTINFRILEMCFGKLVNEDSKTECVDLFGVKKVKFSYKYLVIPIFVERKKCELFDAIKKRVWNRLRGWKRSLCQRRPKRFALRPSVWRGLLWGVEIVEAGSRMDSGPGKTLMSQRTSGHPRLLSFKPIITEIPIGTKMPSKSDAIRIETQLLNTFDYAWNTSINGSRRPNDILQKLKKISSSTTHFYDSVLKLVPFSQKQVGIRIEARKSPSTEGKFNTRVDEESHNFLSRVFKFGRSQPKLVLDRSTIPPDDRTTICGVVLGHDSICRRPPVEGRKRCADHKGMRVKGTVKVEISNGNVYPQFDRAAPYSSNEDSKGVSQVTVNYLTSETFTPACGFILADGSPCKSQPIKGNKRCIEHKGRRIRKPNSVQNEK</sequence>